<dbReference type="Proteomes" id="UP000799767">
    <property type="component" value="Unassembled WGS sequence"/>
</dbReference>
<dbReference type="OrthoDB" id="3907166at2759"/>
<organism evidence="2 3">
    <name type="scientific">Neohortaea acidophila</name>
    <dbReference type="NCBI Taxonomy" id="245834"/>
    <lineage>
        <taxon>Eukaryota</taxon>
        <taxon>Fungi</taxon>
        <taxon>Dikarya</taxon>
        <taxon>Ascomycota</taxon>
        <taxon>Pezizomycotina</taxon>
        <taxon>Dothideomycetes</taxon>
        <taxon>Dothideomycetidae</taxon>
        <taxon>Mycosphaerellales</taxon>
        <taxon>Teratosphaeriaceae</taxon>
        <taxon>Neohortaea</taxon>
    </lineage>
</organism>
<name>A0A6A6PMW8_9PEZI</name>
<dbReference type="EMBL" id="MU001638">
    <property type="protein sequence ID" value="KAF2481440.1"/>
    <property type="molecule type" value="Genomic_DNA"/>
</dbReference>
<evidence type="ECO:0000313" key="2">
    <source>
        <dbReference type="EMBL" id="KAF2481440.1"/>
    </source>
</evidence>
<feature type="compositionally biased region" description="Low complexity" evidence="1">
    <location>
        <begin position="79"/>
        <end position="95"/>
    </location>
</feature>
<protein>
    <submittedName>
        <fullName evidence="2">Uncharacterized protein</fullName>
    </submittedName>
</protein>
<gene>
    <name evidence="2" type="ORF">BDY17DRAFT_188733</name>
</gene>
<feature type="region of interest" description="Disordered" evidence="1">
    <location>
        <begin position="60"/>
        <end position="105"/>
    </location>
</feature>
<evidence type="ECO:0000256" key="1">
    <source>
        <dbReference type="SAM" id="MobiDB-lite"/>
    </source>
</evidence>
<reference evidence="2" key="1">
    <citation type="journal article" date="2020" name="Stud. Mycol.">
        <title>101 Dothideomycetes genomes: a test case for predicting lifestyles and emergence of pathogens.</title>
        <authorList>
            <person name="Haridas S."/>
            <person name="Albert R."/>
            <person name="Binder M."/>
            <person name="Bloem J."/>
            <person name="Labutti K."/>
            <person name="Salamov A."/>
            <person name="Andreopoulos B."/>
            <person name="Baker S."/>
            <person name="Barry K."/>
            <person name="Bills G."/>
            <person name="Bluhm B."/>
            <person name="Cannon C."/>
            <person name="Castanera R."/>
            <person name="Culley D."/>
            <person name="Daum C."/>
            <person name="Ezra D."/>
            <person name="Gonzalez J."/>
            <person name="Henrissat B."/>
            <person name="Kuo A."/>
            <person name="Liang C."/>
            <person name="Lipzen A."/>
            <person name="Lutzoni F."/>
            <person name="Magnuson J."/>
            <person name="Mondo S."/>
            <person name="Nolan M."/>
            <person name="Ohm R."/>
            <person name="Pangilinan J."/>
            <person name="Park H.-J."/>
            <person name="Ramirez L."/>
            <person name="Alfaro M."/>
            <person name="Sun H."/>
            <person name="Tritt A."/>
            <person name="Yoshinaga Y."/>
            <person name="Zwiers L.-H."/>
            <person name="Turgeon B."/>
            <person name="Goodwin S."/>
            <person name="Spatafora J."/>
            <person name="Crous P."/>
            <person name="Grigoriev I."/>
        </authorList>
    </citation>
    <scope>NUCLEOTIDE SEQUENCE</scope>
    <source>
        <strain evidence="2">CBS 113389</strain>
    </source>
</reference>
<dbReference type="GeneID" id="54470990"/>
<evidence type="ECO:0000313" key="3">
    <source>
        <dbReference type="Proteomes" id="UP000799767"/>
    </source>
</evidence>
<dbReference type="AlphaFoldDB" id="A0A6A6PMW8"/>
<keyword evidence="3" id="KW-1185">Reference proteome</keyword>
<sequence length="201" mass="22285">MELIPHCYKAELTWFDIQYSVGQSLSFMEWRTSGASMYKEGKANQHPTSARHINTCMTTRAPPSPTYTPRVSHLPPPTTLTRSSTMASPSTATPSHRNKRVSEMTPEERLASLTAWAEEQKYVQPGEGGTFAVGPWGIRTICATPSYSGPVKYVPGYTAPLAPPAYETPPSYESAVRSASEGSCSKKPGRVKQWMERRRQK</sequence>
<dbReference type="RefSeq" id="XP_033588010.1">
    <property type="nucleotide sequence ID" value="XM_033729988.1"/>
</dbReference>
<feature type="region of interest" description="Disordered" evidence="1">
    <location>
        <begin position="163"/>
        <end position="201"/>
    </location>
</feature>
<accession>A0A6A6PMW8</accession>
<proteinExistence type="predicted"/>